<dbReference type="EMBL" id="BAAAOS010000074">
    <property type="protein sequence ID" value="GAA1620188.1"/>
    <property type="molecule type" value="Genomic_DNA"/>
</dbReference>
<dbReference type="RefSeq" id="WP_344222711.1">
    <property type="nucleotide sequence ID" value="NZ_BAAAOS010000074.1"/>
</dbReference>
<gene>
    <name evidence="4" type="ORF">GCM10009789_87320</name>
</gene>
<evidence type="ECO:0000313" key="4">
    <source>
        <dbReference type="EMBL" id="GAA1620188.1"/>
    </source>
</evidence>
<feature type="domain" description="Hydantoinase/oxoprolinase N-terminal" evidence="2">
    <location>
        <begin position="3"/>
        <end position="177"/>
    </location>
</feature>
<dbReference type="InterPro" id="IPR049517">
    <property type="entry name" value="ACX-like_C"/>
</dbReference>
<dbReference type="InterPro" id="IPR008040">
    <property type="entry name" value="Hydant_A_N"/>
</dbReference>
<dbReference type="InterPro" id="IPR043129">
    <property type="entry name" value="ATPase_NBD"/>
</dbReference>
<organism evidence="4 5">
    <name type="scientific">Kribbella sancticallisti</name>
    <dbReference type="NCBI Taxonomy" id="460087"/>
    <lineage>
        <taxon>Bacteria</taxon>
        <taxon>Bacillati</taxon>
        <taxon>Actinomycetota</taxon>
        <taxon>Actinomycetes</taxon>
        <taxon>Propionibacteriales</taxon>
        <taxon>Kribbellaceae</taxon>
        <taxon>Kribbella</taxon>
    </lineage>
</organism>
<proteinExistence type="predicted"/>
<evidence type="ECO:0000259" key="3">
    <source>
        <dbReference type="Pfam" id="PF19278"/>
    </source>
</evidence>
<accession>A0ABP4QS71</accession>
<dbReference type="Pfam" id="PF19278">
    <property type="entry name" value="Hydant_A_C"/>
    <property type="match status" value="1"/>
</dbReference>
<dbReference type="Pfam" id="PF05378">
    <property type="entry name" value="Hydant_A_N"/>
    <property type="match status" value="1"/>
</dbReference>
<dbReference type="InterPro" id="IPR045079">
    <property type="entry name" value="Oxoprolinase-like"/>
</dbReference>
<dbReference type="Pfam" id="PF01968">
    <property type="entry name" value="Hydantoinase_A"/>
    <property type="match status" value="1"/>
</dbReference>
<protein>
    <submittedName>
        <fullName evidence="4">Hydantoinase/oxoprolinase family protein</fullName>
    </submittedName>
</protein>
<dbReference type="Proteomes" id="UP001500393">
    <property type="component" value="Unassembled WGS sequence"/>
</dbReference>
<evidence type="ECO:0000259" key="2">
    <source>
        <dbReference type="Pfam" id="PF05378"/>
    </source>
</evidence>
<comment type="caution">
    <text evidence="4">The sequence shown here is derived from an EMBL/GenBank/DDBJ whole genome shotgun (WGS) entry which is preliminary data.</text>
</comment>
<dbReference type="PANTHER" id="PTHR11365:SF23">
    <property type="entry name" value="HYPOTHETICAL 5-OXOPROLINASE (EUROFUNG)-RELATED"/>
    <property type="match status" value="1"/>
</dbReference>
<feature type="domain" description="Hydantoinase A/oxoprolinase" evidence="1">
    <location>
        <begin position="198"/>
        <end position="486"/>
    </location>
</feature>
<feature type="domain" description="Acetophenone carboxylase-like C-terminal" evidence="3">
    <location>
        <begin position="497"/>
        <end position="665"/>
    </location>
</feature>
<dbReference type="PANTHER" id="PTHR11365">
    <property type="entry name" value="5-OXOPROLINASE RELATED"/>
    <property type="match status" value="1"/>
</dbReference>
<keyword evidence="5" id="KW-1185">Reference proteome</keyword>
<dbReference type="InterPro" id="IPR002821">
    <property type="entry name" value="Hydantoinase_A"/>
</dbReference>
<dbReference type="SUPFAM" id="SSF53067">
    <property type="entry name" value="Actin-like ATPase domain"/>
    <property type="match status" value="1"/>
</dbReference>
<evidence type="ECO:0000313" key="5">
    <source>
        <dbReference type="Proteomes" id="UP001500393"/>
    </source>
</evidence>
<name>A0ABP4QS71_9ACTN</name>
<reference evidence="5" key="1">
    <citation type="journal article" date="2019" name="Int. J. Syst. Evol. Microbiol.">
        <title>The Global Catalogue of Microorganisms (GCM) 10K type strain sequencing project: providing services to taxonomists for standard genome sequencing and annotation.</title>
        <authorList>
            <consortium name="The Broad Institute Genomics Platform"/>
            <consortium name="The Broad Institute Genome Sequencing Center for Infectious Disease"/>
            <person name="Wu L."/>
            <person name="Ma J."/>
        </authorList>
    </citation>
    <scope>NUCLEOTIDE SEQUENCE [LARGE SCALE GENOMIC DNA]</scope>
    <source>
        <strain evidence="5">JCM 14969</strain>
    </source>
</reference>
<sequence length="685" mass="72456">MKRIGIDVGGTFTDVVVLDEASGRTRCFKAATDYRQPADGILRAFDAADVDGADISHVKLGTTLGLNAILTRRGAPTGLLTTAGFRDVLEIRRTHRDRLFDLDESLPEPLVPRRWRKEVLERVDADGRVVHPLDEDDVRRAWRQLRDEGVTAVAVAYLFSFRNGEHERRTRDIILEEGGADVVFLSSEVLPVLREYERTATTVTAAYVAPVVRNFVAELADALDARGVIPGRLSVMTNSGGSLAAEAAATAPVPTLLSGPAGGVSGARWLAGQLGYDNVLTLDMGGTSCDVSGVQDGAPDERLDMTLGGLDIAYPTFDLHTIGAGGGSIAWIDTGGALRVGPASAGSTPGPACYGRGGIHPTVTDANLVLGRYAEGTLLGGSLNLNLQAARAAIAADVAEPLGLSVERAAAGILRLVNANMVNAVRAISVERGRDPRGYALVPFGGGGPVHALDIAEELDVDTVIVPPFPGCTSAFGAALARPRRDALRSVSKTIESLAAAEVSSTVRTLAEDVYRQLAAEGFDREAVSVEVSANLHYQGQAHELTVRHEGAVVTAESLERLGQSFASLHARQYGHSFDDVPVELVTLRVTGLGLQAAPEVFWDWASVRTRDDAGTRPVYFESVDDFVETSVLARDALEPGAALVGPAVIHQEDATTVVPPGWRAEQHKTGNLIIAKVPGGRAHG</sequence>
<evidence type="ECO:0000259" key="1">
    <source>
        <dbReference type="Pfam" id="PF01968"/>
    </source>
</evidence>